<sequence>MRPGDVAPRLDTEHELYVAVLSNSMHLTANTGRVITCPFIPGEIPADTMAMVVATERPRGVVVPELVQWLPVVALDAPIGNIGADAVHETKTVLTALL</sequence>
<evidence type="ECO:0000313" key="2">
    <source>
        <dbReference type="Proteomes" id="UP000282551"/>
    </source>
</evidence>
<organism evidence="1 2">
    <name type="scientific">Mycolicibacterium chitae</name>
    <name type="common">Mycobacterium chitae</name>
    <dbReference type="NCBI Taxonomy" id="1792"/>
    <lineage>
        <taxon>Bacteria</taxon>
        <taxon>Bacillati</taxon>
        <taxon>Actinomycetota</taxon>
        <taxon>Actinomycetes</taxon>
        <taxon>Mycobacteriales</taxon>
        <taxon>Mycobacteriaceae</taxon>
        <taxon>Mycolicibacterium</taxon>
    </lineage>
</organism>
<keyword evidence="2" id="KW-1185">Reference proteome</keyword>
<protein>
    <submittedName>
        <fullName evidence="1">Toxin</fullName>
    </submittedName>
</protein>
<proteinExistence type="predicted"/>
<dbReference type="Proteomes" id="UP000282551">
    <property type="component" value="Chromosome"/>
</dbReference>
<accession>A0A448HW29</accession>
<dbReference type="EMBL" id="LR134355">
    <property type="protein sequence ID" value="VEG44116.1"/>
    <property type="molecule type" value="Genomic_DNA"/>
</dbReference>
<dbReference type="AlphaFoldDB" id="A0A448HW29"/>
<evidence type="ECO:0000313" key="1">
    <source>
        <dbReference type="EMBL" id="VEG44116.1"/>
    </source>
</evidence>
<gene>
    <name evidence="1" type="ORF">NCTC10485_00057</name>
</gene>
<name>A0A448HW29_MYCCI</name>
<reference evidence="1 2" key="1">
    <citation type="submission" date="2018-12" db="EMBL/GenBank/DDBJ databases">
        <authorList>
            <consortium name="Pathogen Informatics"/>
        </authorList>
    </citation>
    <scope>NUCLEOTIDE SEQUENCE [LARGE SCALE GENOMIC DNA]</scope>
    <source>
        <strain evidence="1 2">NCTC10485</strain>
    </source>
</reference>